<dbReference type="InterPro" id="IPR050482">
    <property type="entry name" value="Sensor_HK_TwoCompSys"/>
</dbReference>
<dbReference type="PANTHER" id="PTHR24421">
    <property type="entry name" value="NITRATE/NITRITE SENSOR PROTEIN NARX-RELATED"/>
    <property type="match status" value="1"/>
</dbReference>
<reference evidence="11 12" key="1">
    <citation type="submission" date="2020-08" db="EMBL/GenBank/DDBJ databases">
        <title>Sequencing the genomes of 1000 actinobacteria strains.</title>
        <authorList>
            <person name="Klenk H.-P."/>
        </authorList>
    </citation>
    <scope>NUCLEOTIDE SEQUENCE [LARGE SCALE GENOMIC DNA]</scope>
    <source>
        <strain evidence="11 12">DSM 45362</strain>
    </source>
</reference>
<protein>
    <recommendedName>
        <fullName evidence="2">histidine kinase</fullName>
        <ecNumber evidence="2">2.7.13.3</ecNumber>
    </recommendedName>
</protein>
<accession>A0A841C3N7</accession>
<dbReference type="RefSeq" id="WP_312875507.1">
    <property type="nucleotide sequence ID" value="NZ_JACHMN010000003.1"/>
</dbReference>
<evidence type="ECO:0000256" key="8">
    <source>
        <dbReference type="ARBA" id="ARBA00023012"/>
    </source>
</evidence>
<keyword evidence="7" id="KW-0067">ATP-binding</keyword>
<feature type="transmembrane region" description="Helical" evidence="9">
    <location>
        <begin position="63"/>
        <end position="84"/>
    </location>
</feature>
<feature type="transmembrane region" description="Helical" evidence="9">
    <location>
        <begin position="90"/>
        <end position="107"/>
    </location>
</feature>
<dbReference type="Proteomes" id="UP000587527">
    <property type="component" value="Unassembled WGS sequence"/>
</dbReference>
<dbReference type="SUPFAM" id="SSF55874">
    <property type="entry name" value="ATPase domain of HSP90 chaperone/DNA topoisomerase II/histidine kinase"/>
    <property type="match status" value="1"/>
</dbReference>
<evidence type="ECO:0000256" key="1">
    <source>
        <dbReference type="ARBA" id="ARBA00000085"/>
    </source>
</evidence>
<dbReference type="Gene3D" id="3.30.565.10">
    <property type="entry name" value="Histidine kinase-like ATPase, C-terminal domain"/>
    <property type="match status" value="1"/>
</dbReference>
<keyword evidence="9" id="KW-0472">Membrane</keyword>
<evidence type="ECO:0000256" key="9">
    <source>
        <dbReference type="SAM" id="Phobius"/>
    </source>
</evidence>
<keyword evidence="12" id="KW-1185">Reference proteome</keyword>
<name>A0A841C3N7_9ACTN</name>
<comment type="catalytic activity">
    <reaction evidence="1">
        <text>ATP + protein L-histidine = ADP + protein N-phospho-L-histidine.</text>
        <dbReference type="EC" id="2.7.13.3"/>
    </reaction>
</comment>
<dbReference type="GO" id="GO:0016020">
    <property type="term" value="C:membrane"/>
    <property type="evidence" value="ECO:0007669"/>
    <property type="project" value="InterPro"/>
</dbReference>
<dbReference type="GO" id="GO:0005524">
    <property type="term" value="F:ATP binding"/>
    <property type="evidence" value="ECO:0007669"/>
    <property type="project" value="UniProtKB-KW"/>
</dbReference>
<evidence type="ECO:0000256" key="2">
    <source>
        <dbReference type="ARBA" id="ARBA00012438"/>
    </source>
</evidence>
<gene>
    <name evidence="11" type="ORF">F4553_007106</name>
</gene>
<dbReference type="AlphaFoldDB" id="A0A841C3N7"/>
<dbReference type="Pfam" id="PF07730">
    <property type="entry name" value="HisKA_3"/>
    <property type="match status" value="1"/>
</dbReference>
<evidence type="ECO:0000313" key="11">
    <source>
        <dbReference type="EMBL" id="MBB5873672.1"/>
    </source>
</evidence>
<proteinExistence type="predicted"/>
<keyword evidence="9" id="KW-0812">Transmembrane</keyword>
<feature type="transmembrane region" description="Helical" evidence="9">
    <location>
        <begin position="142"/>
        <end position="161"/>
    </location>
</feature>
<sequence>MNIRDRQAALAIDVGLAVVFVAGLVVTAGAIRATWGGGYWQLDCAAGAVVSALALCRRRHRAATAVTGLAVAAVAIAVSARAGFPQEPGPVTALALAVLVGSAIRTLPVRSAAAVTAGGFAVVLGCWLADQPFSPAPSTVTVLNAMAWLAACAGGAALRLLDGRRRSTAEQIRRDERLELARELHDVVAHHITGIVLQAQAARLLARKDPGRLAEPLAGIEQAGADALAAMRRVVGLLRDSEDAAPASREPSHGAEQLSTLVQRFNEHGPTARLRLPDDTGWWPPEVASTVYRIVQEALTNISQHAPGARSVTVAVDQDPAVLTVEVSDDAPPTRGRPALRSGYGLAGMRERVQALGGTLTVGPRPGAGWSVVATLPAADRSPR</sequence>
<dbReference type="CDD" id="cd16917">
    <property type="entry name" value="HATPase_UhpB-NarQ-NarX-like"/>
    <property type="match status" value="1"/>
</dbReference>
<dbReference type="InterPro" id="IPR036890">
    <property type="entry name" value="HATPase_C_sf"/>
</dbReference>
<keyword evidence="6 11" id="KW-0418">Kinase</keyword>
<feature type="transmembrane region" description="Helical" evidence="9">
    <location>
        <begin position="112"/>
        <end position="130"/>
    </location>
</feature>
<evidence type="ECO:0000256" key="7">
    <source>
        <dbReference type="ARBA" id="ARBA00022840"/>
    </source>
</evidence>
<evidence type="ECO:0000256" key="5">
    <source>
        <dbReference type="ARBA" id="ARBA00022741"/>
    </source>
</evidence>
<evidence type="ECO:0000256" key="6">
    <source>
        <dbReference type="ARBA" id="ARBA00022777"/>
    </source>
</evidence>
<dbReference type="GO" id="GO:0000155">
    <property type="term" value="F:phosphorelay sensor kinase activity"/>
    <property type="evidence" value="ECO:0007669"/>
    <property type="project" value="InterPro"/>
</dbReference>
<dbReference type="InterPro" id="IPR003594">
    <property type="entry name" value="HATPase_dom"/>
</dbReference>
<evidence type="ECO:0000259" key="10">
    <source>
        <dbReference type="SMART" id="SM00387"/>
    </source>
</evidence>
<comment type="caution">
    <text evidence="11">The sequence shown here is derived from an EMBL/GenBank/DDBJ whole genome shotgun (WGS) entry which is preliminary data.</text>
</comment>
<dbReference type="InterPro" id="IPR011712">
    <property type="entry name" value="Sig_transdc_His_kin_sub3_dim/P"/>
</dbReference>
<evidence type="ECO:0000313" key="12">
    <source>
        <dbReference type="Proteomes" id="UP000587527"/>
    </source>
</evidence>
<dbReference type="Gene3D" id="1.20.5.1930">
    <property type="match status" value="1"/>
</dbReference>
<feature type="transmembrane region" description="Helical" evidence="9">
    <location>
        <begin position="37"/>
        <end position="56"/>
    </location>
</feature>
<evidence type="ECO:0000256" key="3">
    <source>
        <dbReference type="ARBA" id="ARBA00022553"/>
    </source>
</evidence>
<keyword evidence="4" id="KW-0808">Transferase</keyword>
<dbReference type="PANTHER" id="PTHR24421:SF10">
    <property type="entry name" value="NITRATE_NITRITE SENSOR PROTEIN NARQ"/>
    <property type="match status" value="1"/>
</dbReference>
<feature type="domain" description="Histidine kinase/HSP90-like ATPase" evidence="10">
    <location>
        <begin position="286"/>
        <end position="380"/>
    </location>
</feature>
<dbReference type="GO" id="GO:0046983">
    <property type="term" value="F:protein dimerization activity"/>
    <property type="evidence" value="ECO:0007669"/>
    <property type="project" value="InterPro"/>
</dbReference>
<organism evidence="11 12">
    <name type="scientific">Allocatelliglobosispora scoriae</name>
    <dbReference type="NCBI Taxonomy" id="643052"/>
    <lineage>
        <taxon>Bacteria</taxon>
        <taxon>Bacillati</taxon>
        <taxon>Actinomycetota</taxon>
        <taxon>Actinomycetes</taxon>
        <taxon>Micromonosporales</taxon>
        <taxon>Micromonosporaceae</taxon>
        <taxon>Allocatelliglobosispora</taxon>
    </lineage>
</organism>
<keyword evidence="3" id="KW-0597">Phosphoprotein</keyword>
<dbReference type="Pfam" id="PF02518">
    <property type="entry name" value="HATPase_c"/>
    <property type="match status" value="1"/>
</dbReference>
<keyword evidence="8" id="KW-0902">Two-component regulatory system</keyword>
<dbReference type="EMBL" id="JACHMN010000003">
    <property type="protein sequence ID" value="MBB5873672.1"/>
    <property type="molecule type" value="Genomic_DNA"/>
</dbReference>
<evidence type="ECO:0000256" key="4">
    <source>
        <dbReference type="ARBA" id="ARBA00022679"/>
    </source>
</evidence>
<dbReference type="SMART" id="SM00387">
    <property type="entry name" value="HATPase_c"/>
    <property type="match status" value="1"/>
</dbReference>
<dbReference type="EC" id="2.7.13.3" evidence="2"/>
<feature type="transmembrane region" description="Helical" evidence="9">
    <location>
        <begin position="12"/>
        <end position="31"/>
    </location>
</feature>
<keyword evidence="9" id="KW-1133">Transmembrane helix</keyword>
<keyword evidence="5" id="KW-0547">Nucleotide-binding</keyword>